<keyword evidence="6 9" id="KW-1133">Transmembrane helix</keyword>
<keyword evidence="5 9" id="KW-0812">Transmembrane</keyword>
<feature type="transmembrane region" description="Helical" evidence="9">
    <location>
        <begin position="279"/>
        <end position="301"/>
    </location>
</feature>
<dbReference type="PANTHER" id="PTHR32024:SF2">
    <property type="entry name" value="TRK SYSTEM POTASSIUM UPTAKE PROTEIN TRKG-RELATED"/>
    <property type="match status" value="1"/>
</dbReference>
<feature type="transmembrane region" description="Helical" evidence="9">
    <location>
        <begin position="243"/>
        <end position="267"/>
    </location>
</feature>
<evidence type="ECO:0000256" key="9">
    <source>
        <dbReference type="SAM" id="Phobius"/>
    </source>
</evidence>
<feature type="transmembrane region" description="Helical" evidence="9">
    <location>
        <begin position="400"/>
        <end position="420"/>
    </location>
</feature>
<evidence type="ECO:0000256" key="8">
    <source>
        <dbReference type="ARBA" id="ARBA00023136"/>
    </source>
</evidence>
<keyword evidence="4" id="KW-1003">Cell membrane</keyword>
<dbReference type="GO" id="GO:0030001">
    <property type="term" value="P:metal ion transport"/>
    <property type="evidence" value="ECO:0007669"/>
    <property type="project" value="UniProtKB-ARBA"/>
</dbReference>
<keyword evidence="3" id="KW-0813">Transport</keyword>
<dbReference type="GO" id="GO:0005886">
    <property type="term" value="C:plasma membrane"/>
    <property type="evidence" value="ECO:0007669"/>
    <property type="project" value="UniProtKB-SubCell"/>
</dbReference>
<evidence type="ECO:0000256" key="6">
    <source>
        <dbReference type="ARBA" id="ARBA00022989"/>
    </source>
</evidence>
<gene>
    <name evidence="10" type="primary">trkH</name>
    <name evidence="10" type="ORF">NCTC3166_01518</name>
</gene>
<reference evidence="10 11" key="1">
    <citation type="submission" date="2018-12" db="EMBL/GenBank/DDBJ databases">
        <authorList>
            <consortium name="Pathogen Informatics"/>
        </authorList>
    </citation>
    <scope>NUCLEOTIDE SEQUENCE [LARGE SCALE GENOMIC DNA]</scope>
    <source>
        <strain evidence="10 11">NCTC3166</strain>
    </source>
</reference>
<accession>A0A3S4NE19</accession>
<feature type="transmembrane region" description="Helical" evidence="9">
    <location>
        <begin position="135"/>
        <end position="156"/>
    </location>
</feature>
<feature type="transmembrane region" description="Helical" evidence="9">
    <location>
        <begin position="338"/>
        <end position="360"/>
    </location>
</feature>
<dbReference type="Proteomes" id="UP000270025">
    <property type="component" value="Chromosome"/>
</dbReference>
<dbReference type="InterPro" id="IPR003445">
    <property type="entry name" value="Cat_transpt"/>
</dbReference>
<evidence type="ECO:0000313" key="11">
    <source>
        <dbReference type="Proteomes" id="UP000270025"/>
    </source>
</evidence>
<sequence>MNKSMIRYLLAKLLLIEAMLLCVPIVVALLNLKNDFVVKDSPTVFISLFATIAILLVLGGIGSFFKPKDFHIYAKEGVLIVALCWILWSFFGALPFVFSGQIPNIIDAFFEVSSGFTTTGATILNDVSVLSPSLLFWRSFTHLIGGMGVLVFALAIMDNNKNSHLEVMKAEVPGPVFGKIVSKLKNTAQILYYLYLALFFLFVVIYFCAGMPLYDSFIIAMGTAGTGGFTVFNDGIAHYHSTLITYLVSFGVLVFGVNFNLYYYIMLRKFKAFFGDEELRTYLMIVGVSSLMIACNIFHLYHNFADSFEMSFFQVSNVITTTGFGFGNTVDWPLFSQFLLLMLMVVGGSAGSTAGGLKVIRCLILARIGKNQIRSTLSPNRVMTLHVNGTALDKDTQHKILKYFVVYTLITIALIAVVSFDSNNFMTVVSAVFSCFNNIGPMIGTTDTFAIFSPISKFLLSIAMIAGRLEIYPMLLLFMPRTWSDR</sequence>
<feature type="transmembrane region" description="Helical" evidence="9">
    <location>
        <begin position="192"/>
        <end position="214"/>
    </location>
</feature>
<evidence type="ECO:0000256" key="1">
    <source>
        <dbReference type="ARBA" id="ARBA00004651"/>
    </source>
</evidence>
<evidence type="ECO:0000256" key="7">
    <source>
        <dbReference type="ARBA" id="ARBA00023065"/>
    </source>
</evidence>
<evidence type="ECO:0000313" key="10">
    <source>
        <dbReference type="EMBL" id="VED67685.1"/>
    </source>
</evidence>
<keyword evidence="7" id="KW-0406">Ion transport</keyword>
<dbReference type="AlphaFoldDB" id="A0A3S4NE19"/>
<feature type="transmembrane region" description="Helical" evidence="9">
    <location>
        <begin position="44"/>
        <end position="65"/>
    </location>
</feature>
<feature type="transmembrane region" description="Helical" evidence="9">
    <location>
        <begin position="77"/>
        <end position="98"/>
    </location>
</feature>
<keyword evidence="11" id="KW-1185">Reference proteome</keyword>
<name>A0A3S4NE19_9STRE</name>
<dbReference type="RefSeq" id="WP_126404693.1">
    <property type="nucleotide sequence ID" value="NZ_LR134266.1"/>
</dbReference>
<dbReference type="KEGG" id="svf:NCTC3166_01518"/>
<dbReference type="GO" id="GO:0008324">
    <property type="term" value="F:monoatomic cation transmembrane transporter activity"/>
    <property type="evidence" value="ECO:0007669"/>
    <property type="project" value="InterPro"/>
</dbReference>
<evidence type="ECO:0000256" key="4">
    <source>
        <dbReference type="ARBA" id="ARBA00022475"/>
    </source>
</evidence>
<dbReference type="EMBL" id="LR134266">
    <property type="protein sequence ID" value="VED67685.1"/>
    <property type="molecule type" value="Genomic_DNA"/>
</dbReference>
<comment type="subcellular location">
    <subcellularLocation>
        <location evidence="1">Cell membrane</location>
        <topology evidence="1">Multi-pass membrane protein</topology>
    </subcellularLocation>
</comment>
<dbReference type="PANTHER" id="PTHR32024">
    <property type="entry name" value="TRK SYSTEM POTASSIUM UPTAKE PROTEIN TRKG-RELATED"/>
    <property type="match status" value="1"/>
</dbReference>
<feature type="transmembrane region" description="Helical" evidence="9">
    <location>
        <begin position="458"/>
        <end position="478"/>
    </location>
</feature>
<keyword evidence="8 9" id="KW-0472">Membrane</keyword>
<evidence type="ECO:0000256" key="3">
    <source>
        <dbReference type="ARBA" id="ARBA00022448"/>
    </source>
</evidence>
<protein>
    <submittedName>
        <fullName evidence="10">Trk family potassium uptake protein</fullName>
    </submittedName>
</protein>
<feature type="transmembrane region" description="Helical" evidence="9">
    <location>
        <begin position="12"/>
        <end position="32"/>
    </location>
</feature>
<evidence type="ECO:0000256" key="2">
    <source>
        <dbReference type="ARBA" id="ARBA00009137"/>
    </source>
</evidence>
<proteinExistence type="inferred from homology"/>
<comment type="similarity">
    <text evidence="2">Belongs to the TrkH potassium transport family.</text>
</comment>
<evidence type="ECO:0000256" key="5">
    <source>
        <dbReference type="ARBA" id="ARBA00022692"/>
    </source>
</evidence>
<dbReference type="Pfam" id="PF02386">
    <property type="entry name" value="TrkH"/>
    <property type="match status" value="1"/>
</dbReference>
<organism evidence="10 11">
    <name type="scientific">Streptococcus viridans</name>
    <dbReference type="NCBI Taxonomy" id="78535"/>
    <lineage>
        <taxon>Bacteria</taxon>
        <taxon>Bacillati</taxon>
        <taxon>Bacillota</taxon>
        <taxon>Bacilli</taxon>
        <taxon>Lactobacillales</taxon>
        <taxon>Streptococcaceae</taxon>
        <taxon>Streptococcus</taxon>
    </lineage>
</organism>